<sequence>MNKKKFIVAALLAVFARGYAEDMTLNDVLDRLEKSNREIMVQDMEIESLDLQKKKQFKNMLPSASIDWSNDFVDVTDEDQNDFGSGDSTSEVGVSIPLFRGGTLYNQYKKSTLDKENSKYERNLVSYEVQETAIATYFEVLNKRKQAEISRMVQNSLSKQEERLRSLYKSNKMIPKSELLKVQADLILTKSELTREIKEQRSAEETLLVLLDMPFNSDVTFTEDLSEELKIDMFDIDVDLERALKYGSKIKQEDIILENSGIDVKIAKGELYPTLDASASFRLDSVDDDESEYQVSLSASWEIFSWGSTLDDIKQKKINYNQAMTNYKNAVDTIALEVRNQYREMEILSEEVYSQKINLQLEEENMRIDKLRYENGIISTYDYLDSVSGLSTAQERYYSLQRDLLLAIRIYENLLR</sequence>
<dbReference type="RefSeq" id="WP_013387278.1">
    <property type="nucleotide sequence ID" value="NC_014632.1"/>
</dbReference>
<dbReference type="HOGENOM" id="CLU_012817_10_4_0"/>
<evidence type="ECO:0000256" key="4">
    <source>
        <dbReference type="ARBA" id="ARBA00022452"/>
    </source>
</evidence>
<name>E3H7M6_ILYPC</name>
<dbReference type="Gene3D" id="1.20.1600.10">
    <property type="entry name" value="Outer membrane efflux proteins (OEP)"/>
    <property type="match status" value="1"/>
</dbReference>
<protein>
    <submittedName>
        <fullName evidence="9">Outer membrane efflux protein</fullName>
    </submittedName>
</protein>
<dbReference type="EMBL" id="CP002281">
    <property type="protein sequence ID" value="ADO82608.1"/>
    <property type="molecule type" value="Genomic_DNA"/>
</dbReference>
<evidence type="ECO:0000256" key="3">
    <source>
        <dbReference type="ARBA" id="ARBA00022448"/>
    </source>
</evidence>
<keyword evidence="10" id="KW-1185">Reference proteome</keyword>
<dbReference type="GO" id="GO:1990281">
    <property type="term" value="C:efflux pump complex"/>
    <property type="evidence" value="ECO:0007669"/>
    <property type="project" value="TreeGrafter"/>
</dbReference>
<keyword evidence="6" id="KW-0472">Membrane</keyword>
<dbReference type="InterPro" id="IPR051906">
    <property type="entry name" value="TolC-like"/>
</dbReference>
<dbReference type="eggNOG" id="COG1538">
    <property type="taxonomic scope" value="Bacteria"/>
</dbReference>
<feature type="signal peptide" evidence="8">
    <location>
        <begin position="1"/>
        <end position="20"/>
    </location>
</feature>
<organism evidence="9 10">
    <name type="scientific">Ilyobacter polytropus (strain ATCC 51220 / DSM 2926 / LMG 16218 / CuHBu1)</name>
    <dbReference type="NCBI Taxonomy" id="572544"/>
    <lineage>
        <taxon>Bacteria</taxon>
        <taxon>Fusobacteriati</taxon>
        <taxon>Fusobacteriota</taxon>
        <taxon>Fusobacteriia</taxon>
        <taxon>Fusobacteriales</taxon>
        <taxon>Fusobacteriaceae</taxon>
        <taxon>Ilyobacter</taxon>
    </lineage>
</organism>
<comment type="similarity">
    <text evidence="2">Belongs to the outer membrane factor (OMF) (TC 1.B.17) family.</text>
</comment>
<dbReference type="Pfam" id="PF02321">
    <property type="entry name" value="OEP"/>
    <property type="match status" value="1"/>
</dbReference>
<evidence type="ECO:0000313" key="9">
    <source>
        <dbReference type="EMBL" id="ADO82608.1"/>
    </source>
</evidence>
<dbReference type="InterPro" id="IPR003423">
    <property type="entry name" value="OMP_efflux"/>
</dbReference>
<gene>
    <name evidence="9" type="ordered locus">Ilyop_0822</name>
</gene>
<keyword evidence="4" id="KW-1134">Transmembrane beta strand</keyword>
<comment type="subcellular location">
    <subcellularLocation>
        <location evidence="1">Cell outer membrane</location>
    </subcellularLocation>
</comment>
<dbReference type="PANTHER" id="PTHR30026">
    <property type="entry name" value="OUTER MEMBRANE PROTEIN TOLC"/>
    <property type="match status" value="1"/>
</dbReference>
<feature type="chain" id="PRO_5003170718" evidence="8">
    <location>
        <begin position="21"/>
        <end position="416"/>
    </location>
</feature>
<dbReference type="GO" id="GO:0009279">
    <property type="term" value="C:cell outer membrane"/>
    <property type="evidence" value="ECO:0007669"/>
    <property type="project" value="UniProtKB-SubCell"/>
</dbReference>
<dbReference type="STRING" id="572544.Ilyop_0822"/>
<dbReference type="GO" id="GO:0015288">
    <property type="term" value="F:porin activity"/>
    <property type="evidence" value="ECO:0007669"/>
    <property type="project" value="TreeGrafter"/>
</dbReference>
<reference evidence="9 10" key="1">
    <citation type="journal article" date="2010" name="Stand. Genomic Sci.">
        <title>Complete genome sequence of Ilyobacter polytropus type strain (CuHbu1).</title>
        <authorList>
            <person name="Sikorski J."/>
            <person name="Chertkov O."/>
            <person name="Lapidus A."/>
            <person name="Nolan M."/>
            <person name="Lucas S."/>
            <person name="Del Rio T.G."/>
            <person name="Tice H."/>
            <person name="Cheng J.F."/>
            <person name="Tapia R."/>
            <person name="Han C."/>
            <person name="Goodwin L."/>
            <person name="Pitluck S."/>
            <person name="Liolios K."/>
            <person name="Ivanova N."/>
            <person name="Mavromatis K."/>
            <person name="Mikhailova N."/>
            <person name="Pati A."/>
            <person name="Chen A."/>
            <person name="Palaniappan K."/>
            <person name="Land M."/>
            <person name="Hauser L."/>
            <person name="Chang Y.J."/>
            <person name="Jeffries C.D."/>
            <person name="Brambilla E."/>
            <person name="Yasawong M."/>
            <person name="Rohde M."/>
            <person name="Pukall R."/>
            <person name="Spring S."/>
            <person name="Goker M."/>
            <person name="Woyke T."/>
            <person name="Bristow J."/>
            <person name="Eisen J.A."/>
            <person name="Markowitz V."/>
            <person name="Hugenholtz P."/>
            <person name="Kyrpides N.C."/>
            <person name="Klenk H.P."/>
        </authorList>
    </citation>
    <scope>NUCLEOTIDE SEQUENCE [LARGE SCALE GENOMIC DNA]</scope>
    <source>
        <strain evidence="10">ATCC 51220 / DSM 2926 / LMG 16218 / CuHBu1</strain>
    </source>
</reference>
<evidence type="ECO:0000256" key="2">
    <source>
        <dbReference type="ARBA" id="ARBA00007613"/>
    </source>
</evidence>
<dbReference type="Proteomes" id="UP000006875">
    <property type="component" value="Chromosome"/>
</dbReference>
<dbReference type="SUPFAM" id="SSF56954">
    <property type="entry name" value="Outer membrane efflux proteins (OEP)"/>
    <property type="match status" value="1"/>
</dbReference>
<evidence type="ECO:0000256" key="1">
    <source>
        <dbReference type="ARBA" id="ARBA00004442"/>
    </source>
</evidence>
<evidence type="ECO:0000256" key="6">
    <source>
        <dbReference type="ARBA" id="ARBA00023136"/>
    </source>
</evidence>
<dbReference type="AlphaFoldDB" id="E3H7M6"/>
<keyword evidence="5" id="KW-0812">Transmembrane</keyword>
<dbReference type="GO" id="GO:0015562">
    <property type="term" value="F:efflux transmembrane transporter activity"/>
    <property type="evidence" value="ECO:0007669"/>
    <property type="project" value="InterPro"/>
</dbReference>
<evidence type="ECO:0000313" key="10">
    <source>
        <dbReference type="Proteomes" id="UP000006875"/>
    </source>
</evidence>
<evidence type="ECO:0000256" key="5">
    <source>
        <dbReference type="ARBA" id="ARBA00022692"/>
    </source>
</evidence>
<dbReference type="PANTHER" id="PTHR30026:SF20">
    <property type="entry name" value="OUTER MEMBRANE PROTEIN TOLC"/>
    <property type="match status" value="1"/>
</dbReference>
<keyword evidence="3" id="KW-0813">Transport</keyword>
<dbReference type="KEGG" id="ipo:Ilyop_0822"/>
<keyword evidence="7" id="KW-0998">Cell outer membrane</keyword>
<keyword evidence="8" id="KW-0732">Signal</keyword>
<evidence type="ECO:0000256" key="7">
    <source>
        <dbReference type="ARBA" id="ARBA00023237"/>
    </source>
</evidence>
<evidence type="ECO:0000256" key="8">
    <source>
        <dbReference type="SAM" id="SignalP"/>
    </source>
</evidence>
<proteinExistence type="inferred from homology"/>
<accession>E3H7M6</accession>